<dbReference type="InterPro" id="IPR029058">
    <property type="entry name" value="AB_hydrolase_fold"/>
</dbReference>
<dbReference type="SUPFAM" id="SSF53474">
    <property type="entry name" value="alpha/beta-Hydrolases"/>
    <property type="match status" value="1"/>
</dbReference>
<evidence type="ECO:0000256" key="3">
    <source>
        <dbReference type="ARBA" id="ARBA00022801"/>
    </source>
</evidence>
<evidence type="ECO:0000256" key="1">
    <source>
        <dbReference type="ARBA" id="ARBA00005964"/>
    </source>
</evidence>
<dbReference type="EMBL" id="JAHXZJ010000002">
    <property type="protein sequence ID" value="KAH0563887.1"/>
    <property type="molecule type" value="Genomic_DNA"/>
</dbReference>
<feature type="domain" description="Carboxylesterase type B" evidence="7">
    <location>
        <begin position="71"/>
        <end position="589"/>
    </location>
</feature>
<comment type="caution">
    <text evidence="8">The sequence shown here is derived from an EMBL/GenBank/DDBJ whole genome shotgun (WGS) entry which is preliminary data.</text>
</comment>
<reference evidence="8 9" key="1">
    <citation type="journal article" date="2021" name="J. Hered.">
        <title>A chromosome-level genome assembly of the parasitoid wasp, Cotesia glomerata (Hymenoptera: Braconidae).</title>
        <authorList>
            <person name="Pinto B.J."/>
            <person name="Weis J.J."/>
            <person name="Gamble T."/>
            <person name="Ode P.J."/>
            <person name="Paul R."/>
            <person name="Zaspel J.M."/>
        </authorList>
    </citation>
    <scope>NUCLEOTIDE SEQUENCE [LARGE SCALE GENOMIC DNA]</scope>
    <source>
        <strain evidence="8">CgM1</strain>
    </source>
</reference>
<dbReference type="Gene3D" id="3.40.50.1820">
    <property type="entry name" value="alpha/beta hydrolase"/>
    <property type="match status" value="1"/>
</dbReference>
<evidence type="ECO:0000256" key="6">
    <source>
        <dbReference type="RuleBase" id="RU361235"/>
    </source>
</evidence>
<accession>A0AAV7J4G7</accession>
<feature type="non-terminal residue" evidence="8">
    <location>
        <position position="1"/>
    </location>
</feature>
<keyword evidence="4" id="KW-1015">Disulfide bond</keyword>
<dbReference type="Pfam" id="PF00135">
    <property type="entry name" value="COesterase"/>
    <property type="match status" value="1"/>
</dbReference>
<dbReference type="GO" id="GO:0052689">
    <property type="term" value="F:carboxylic ester hydrolase activity"/>
    <property type="evidence" value="ECO:0007669"/>
    <property type="project" value="UniProtKB-KW"/>
</dbReference>
<keyword evidence="3 6" id="KW-0378">Hydrolase</keyword>
<dbReference type="PANTHER" id="PTHR43142:SF1">
    <property type="entry name" value="CARBOXYLIC ESTER HYDROLASE"/>
    <property type="match status" value="1"/>
</dbReference>
<evidence type="ECO:0000256" key="2">
    <source>
        <dbReference type="ARBA" id="ARBA00022487"/>
    </source>
</evidence>
<keyword evidence="2" id="KW-0719">Serine esterase</keyword>
<name>A0AAV7J4G7_COTGL</name>
<evidence type="ECO:0000313" key="9">
    <source>
        <dbReference type="Proteomes" id="UP000826195"/>
    </source>
</evidence>
<dbReference type="PROSITE" id="PS00941">
    <property type="entry name" value="CARBOXYLESTERASE_B_2"/>
    <property type="match status" value="1"/>
</dbReference>
<protein>
    <recommendedName>
        <fullName evidence="6">Carboxylic ester hydrolase</fullName>
        <ecNumber evidence="6">3.1.1.-</ecNumber>
    </recommendedName>
</protein>
<dbReference type="Proteomes" id="UP000826195">
    <property type="component" value="Unassembled WGS sequence"/>
</dbReference>
<comment type="similarity">
    <text evidence="1 6">Belongs to the type-B carboxylesterase/lipase family.</text>
</comment>
<dbReference type="AlphaFoldDB" id="A0AAV7J4G7"/>
<evidence type="ECO:0000313" key="8">
    <source>
        <dbReference type="EMBL" id="KAH0563887.1"/>
    </source>
</evidence>
<proteinExistence type="inferred from homology"/>
<dbReference type="InterPro" id="IPR002018">
    <property type="entry name" value="CarbesteraseB"/>
</dbReference>
<dbReference type="PANTHER" id="PTHR43142">
    <property type="entry name" value="CARBOXYLIC ESTER HYDROLASE"/>
    <property type="match status" value="1"/>
</dbReference>
<evidence type="ECO:0000259" key="7">
    <source>
        <dbReference type="Pfam" id="PF00135"/>
    </source>
</evidence>
<gene>
    <name evidence="8" type="ORF">KQX54_007807</name>
</gene>
<dbReference type="InterPro" id="IPR019826">
    <property type="entry name" value="Carboxylesterase_B_AS"/>
</dbReference>
<keyword evidence="9" id="KW-1185">Reference proteome</keyword>
<evidence type="ECO:0000256" key="5">
    <source>
        <dbReference type="ARBA" id="ARBA00023180"/>
    </source>
</evidence>
<dbReference type="PROSITE" id="PS00122">
    <property type="entry name" value="CARBOXYLESTERASE_B_1"/>
    <property type="match status" value="1"/>
</dbReference>
<dbReference type="EC" id="3.1.1.-" evidence="6"/>
<organism evidence="8 9">
    <name type="scientific">Cotesia glomerata</name>
    <name type="common">Lepidopteran parasitic wasp</name>
    <name type="synonym">Apanteles glomeratus</name>
    <dbReference type="NCBI Taxonomy" id="32391"/>
    <lineage>
        <taxon>Eukaryota</taxon>
        <taxon>Metazoa</taxon>
        <taxon>Ecdysozoa</taxon>
        <taxon>Arthropoda</taxon>
        <taxon>Hexapoda</taxon>
        <taxon>Insecta</taxon>
        <taxon>Pterygota</taxon>
        <taxon>Neoptera</taxon>
        <taxon>Endopterygota</taxon>
        <taxon>Hymenoptera</taxon>
        <taxon>Apocrita</taxon>
        <taxon>Ichneumonoidea</taxon>
        <taxon>Braconidae</taxon>
        <taxon>Microgastrinae</taxon>
        <taxon>Cotesia</taxon>
    </lineage>
</organism>
<keyword evidence="5" id="KW-0325">Glycoprotein</keyword>
<evidence type="ECO:0000256" key="4">
    <source>
        <dbReference type="ARBA" id="ARBA00023157"/>
    </source>
</evidence>
<dbReference type="InterPro" id="IPR019819">
    <property type="entry name" value="Carboxylesterase_B_CS"/>
</dbReference>
<sequence>YEHKPGYNDDNYIDTEESKIGGEMVITSNGNNKEISNKQVTVMAKAWINSSIILIYLINWCDNGSFGLPASPQVITPLGKITGMQMVSRRGRNINAFLGIPYAQPPIGPLRFKNPEPVKPWIGNLMAINEAPVCGQRDEYTNFLMGQEDCLYLNVYSPNIDQEENLLPTMVYIHGGAFQRGDAKLESLGPNYLLDKDIVLVTVQYRLGITGFLSTGDASAPGNFGLKDQALALKWVQKNIKYFGGSSDNVTLFGQSAGSVSVNYQVLSKTTKGLFHRYITQSGSSLCPWSFANSTSYKSYAYKLGAIFECPNTTSQELIECLRQVPYYSLFTDDIFGGMQQLALVTWVPTVEPDIEGAFITEHPLQIILSDKIQDLPNISGAVKNEGLVLTTVLYANETLYHEKIGDVNELLHFVTSSYVTDGDADKLANNLFNFYFDGIDLADKNQVIPKLTDLIGDISFLFPEILQIQLVSKRMKQPSYFYTFEYRGTFSKTSLLLKNNDNIGVIHADELIYLFPFTSEYFGLPDLEMSEEDEKMIDILVDLWTNFAIYGEPRTNFNRDKSMWKPYSDNFFHLQIGSENEPVLLKNHHFLDDRMHFWAMQILKILLW</sequence>